<gene>
    <name evidence="3" type="ORF">F511_03341</name>
</gene>
<name>A0A2Z7BG28_9LAMI</name>
<sequence>MGDTQEQFKSKEREIPVFTVLKNNCILKNIYLLDNPPPHSPCSSLIGKNGDQDSETEETVVVGRHPDCSIKLEHPSISRFHLRITLKLSSRSLFVTDLSSVHGTWVLGKRIEAGVSMKLNEGDTMQLGASSRLYKLNWIPLSRAYDTDNPFVPQLNTEDIVEEDSEGEGFQMSSEDMKGLEPQHPNENPAFPVQKVSSSGNLMPDNLINSFSNEENMEAKELYILDNEISSKQQCLFDKEYDAPGVLCPSVVSQTQAEIKMMKSPGLKSEERPGLHIWSKSGKPKRVQFETERHIENSRAWSSNDSSHVKSLAHENCHTESVLKDSFTGPDHEEEEVFTPVKENHTDFSLVVGSWKSKSEKNCESILKTPMSSNSSHVKSLVHENYDADSVSKDEFTGTDHEEEEIFTPGKENYSPFPLVVGPWKSKGENSHGPTFKTPLSSMNQDEDIFTPDNENITPIARRLRSMKKMEIFEEVKQPLTSHRSSPSNKSVCKLYQGVDNFSASDIESKSRKVLLTSHASLKNNMPILKSRGEKNPFQPLSLKSSCNDNGNPKPSTCEASLRGSRCTNYPKSEEASLLPKNSTTKEKKRWTIIVDTGSLLNKNSRKELQLLRGLKGTSLIIPRIGKWQSLNSFNSWYNFSTEVVRELDCMLRSCGFLRRTGKVSAALQWIEDCMENTKWWMHMQNSAEEAMLIPATAPAAASPHCFNEDKNALSFGSMPFSPYSFHEIVTPTTEDHILEAALFFKRIKKNEELVLLSDNVTLKIKAMAEGVICETAEEFRRSLVNPFSERFLYTESSPRGPTWSIVDDTILKERYYPSPSTKSLKSGGAKGLKLILLHNSNFSKPVPVL</sequence>
<dbReference type="PROSITE" id="PS50006">
    <property type="entry name" value="FHA_DOMAIN"/>
    <property type="match status" value="1"/>
</dbReference>
<feature type="region of interest" description="Disordered" evidence="1">
    <location>
        <begin position="428"/>
        <end position="453"/>
    </location>
</feature>
<dbReference type="OrthoDB" id="444265at2759"/>
<evidence type="ECO:0000313" key="4">
    <source>
        <dbReference type="Proteomes" id="UP000250235"/>
    </source>
</evidence>
<dbReference type="Pfam" id="PF13638">
    <property type="entry name" value="PIN_4"/>
    <property type="match status" value="1"/>
</dbReference>
<dbReference type="InterPro" id="IPR008984">
    <property type="entry name" value="SMAD_FHA_dom_sf"/>
</dbReference>
<dbReference type="SMART" id="SM00240">
    <property type="entry name" value="FHA"/>
    <property type="match status" value="1"/>
</dbReference>
<dbReference type="PANTHER" id="PTHR22593:SF8">
    <property type="entry name" value="FHA DOMAIN-CONTAINING PROTEIN PS1"/>
    <property type="match status" value="1"/>
</dbReference>
<dbReference type="Gene3D" id="2.60.200.20">
    <property type="match status" value="1"/>
</dbReference>
<proteinExistence type="predicted"/>
<dbReference type="EMBL" id="KV006334">
    <property type="protein sequence ID" value="KZV33075.1"/>
    <property type="molecule type" value="Genomic_DNA"/>
</dbReference>
<keyword evidence="4" id="KW-1185">Reference proteome</keyword>
<dbReference type="Proteomes" id="UP000250235">
    <property type="component" value="Unassembled WGS sequence"/>
</dbReference>
<dbReference type="GO" id="GO:0031965">
    <property type="term" value="C:nuclear membrane"/>
    <property type="evidence" value="ECO:0007669"/>
    <property type="project" value="TreeGrafter"/>
</dbReference>
<evidence type="ECO:0000256" key="1">
    <source>
        <dbReference type="SAM" id="MobiDB-lite"/>
    </source>
</evidence>
<organism evidence="3 4">
    <name type="scientific">Dorcoceras hygrometricum</name>
    <dbReference type="NCBI Taxonomy" id="472368"/>
    <lineage>
        <taxon>Eukaryota</taxon>
        <taxon>Viridiplantae</taxon>
        <taxon>Streptophyta</taxon>
        <taxon>Embryophyta</taxon>
        <taxon>Tracheophyta</taxon>
        <taxon>Spermatophyta</taxon>
        <taxon>Magnoliopsida</taxon>
        <taxon>eudicotyledons</taxon>
        <taxon>Gunneridae</taxon>
        <taxon>Pentapetalae</taxon>
        <taxon>asterids</taxon>
        <taxon>lamiids</taxon>
        <taxon>Lamiales</taxon>
        <taxon>Gesneriaceae</taxon>
        <taxon>Didymocarpoideae</taxon>
        <taxon>Trichosporeae</taxon>
        <taxon>Loxocarpinae</taxon>
        <taxon>Dorcoceras</taxon>
    </lineage>
</organism>
<protein>
    <recommendedName>
        <fullName evidence="2">FHA domain-containing protein</fullName>
    </recommendedName>
</protein>
<dbReference type="InterPro" id="IPR000253">
    <property type="entry name" value="FHA_dom"/>
</dbReference>
<accession>A0A2Z7BG28</accession>
<feature type="region of interest" description="Disordered" evidence="1">
    <location>
        <begin position="164"/>
        <end position="198"/>
    </location>
</feature>
<dbReference type="SUPFAM" id="SSF49879">
    <property type="entry name" value="SMAD/FHA domain"/>
    <property type="match status" value="1"/>
</dbReference>
<dbReference type="Gene3D" id="3.40.50.1010">
    <property type="entry name" value="5'-nuclease"/>
    <property type="match status" value="1"/>
</dbReference>
<feature type="domain" description="FHA" evidence="2">
    <location>
        <begin position="60"/>
        <end position="111"/>
    </location>
</feature>
<reference evidence="3 4" key="1">
    <citation type="journal article" date="2015" name="Proc. Natl. Acad. Sci. U.S.A.">
        <title>The resurrection genome of Boea hygrometrica: A blueprint for survival of dehydration.</title>
        <authorList>
            <person name="Xiao L."/>
            <person name="Yang G."/>
            <person name="Zhang L."/>
            <person name="Yang X."/>
            <person name="Zhao S."/>
            <person name="Ji Z."/>
            <person name="Zhou Q."/>
            <person name="Hu M."/>
            <person name="Wang Y."/>
            <person name="Chen M."/>
            <person name="Xu Y."/>
            <person name="Jin H."/>
            <person name="Xiao X."/>
            <person name="Hu G."/>
            <person name="Bao F."/>
            <person name="Hu Y."/>
            <person name="Wan P."/>
            <person name="Li L."/>
            <person name="Deng X."/>
            <person name="Kuang T."/>
            <person name="Xiang C."/>
            <person name="Zhu J.K."/>
            <person name="Oliver M.J."/>
            <person name="He Y."/>
        </authorList>
    </citation>
    <scope>NUCLEOTIDE SEQUENCE [LARGE SCALE GENOMIC DNA]</scope>
    <source>
        <strain evidence="4">cv. XS01</strain>
    </source>
</reference>
<evidence type="ECO:0000259" key="2">
    <source>
        <dbReference type="PROSITE" id="PS50006"/>
    </source>
</evidence>
<dbReference type="Pfam" id="PF00498">
    <property type="entry name" value="FHA"/>
    <property type="match status" value="1"/>
</dbReference>
<dbReference type="InterPro" id="IPR002716">
    <property type="entry name" value="PIN_dom"/>
</dbReference>
<dbReference type="AlphaFoldDB" id="A0A2Z7BG28"/>
<evidence type="ECO:0000313" key="3">
    <source>
        <dbReference type="EMBL" id="KZV33075.1"/>
    </source>
</evidence>
<dbReference type="PANTHER" id="PTHR22593">
    <property type="entry name" value="TRANSMEMBRANE PROTEIN 18"/>
    <property type="match status" value="1"/>
</dbReference>